<name>A0ABP0MJY5_9DINO</name>
<protein>
    <submittedName>
        <fullName evidence="2">Uncharacterized protein</fullName>
    </submittedName>
</protein>
<dbReference type="EMBL" id="CAXAMM010022336">
    <property type="protein sequence ID" value="CAK9051778.1"/>
    <property type="molecule type" value="Genomic_DNA"/>
</dbReference>
<evidence type="ECO:0000313" key="3">
    <source>
        <dbReference type="Proteomes" id="UP001642464"/>
    </source>
</evidence>
<keyword evidence="1" id="KW-1133">Transmembrane helix</keyword>
<reference evidence="2 3" key="1">
    <citation type="submission" date="2024-02" db="EMBL/GenBank/DDBJ databases">
        <authorList>
            <person name="Chen Y."/>
            <person name="Shah S."/>
            <person name="Dougan E. K."/>
            <person name="Thang M."/>
            <person name="Chan C."/>
        </authorList>
    </citation>
    <scope>NUCLEOTIDE SEQUENCE [LARGE SCALE GENOMIC DNA]</scope>
</reference>
<proteinExistence type="predicted"/>
<feature type="transmembrane region" description="Helical" evidence="1">
    <location>
        <begin position="504"/>
        <end position="524"/>
    </location>
</feature>
<accession>A0ABP0MJY5</accession>
<feature type="transmembrane region" description="Helical" evidence="1">
    <location>
        <begin position="112"/>
        <end position="134"/>
    </location>
</feature>
<gene>
    <name evidence="2" type="ORF">SCF082_LOCUS28394</name>
</gene>
<keyword evidence="3" id="KW-1185">Reference proteome</keyword>
<evidence type="ECO:0000313" key="2">
    <source>
        <dbReference type="EMBL" id="CAK9051778.1"/>
    </source>
</evidence>
<dbReference type="Proteomes" id="UP001642464">
    <property type="component" value="Unassembled WGS sequence"/>
</dbReference>
<feature type="transmembrane region" description="Helical" evidence="1">
    <location>
        <begin position="389"/>
        <end position="407"/>
    </location>
</feature>
<keyword evidence="1" id="KW-0812">Transmembrane</keyword>
<evidence type="ECO:0000256" key="1">
    <source>
        <dbReference type="SAM" id="Phobius"/>
    </source>
</evidence>
<feature type="transmembrane region" description="Helical" evidence="1">
    <location>
        <begin position="74"/>
        <end position="100"/>
    </location>
</feature>
<feature type="transmembrane region" description="Helical" evidence="1">
    <location>
        <begin position="207"/>
        <end position="229"/>
    </location>
</feature>
<feature type="transmembrane region" description="Helical" evidence="1">
    <location>
        <begin position="469"/>
        <end position="498"/>
    </location>
</feature>
<keyword evidence="1" id="KW-0472">Membrane</keyword>
<comment type="caution">
    <text evidence="2">The sequence shown here is derived from an EMBL/GenBank/DDBJ whole genome shotgun (WGS) entry which is preliminary data.</text>
</comment>
<sequence length="540" mass="60242">MRLIHEQAAFARQKGLFKAATASDVLFSLTCLVDTISQELPRGLLKNVSKVDYFISHSWACPRWKKMLGMCYHLNFNLATMLSISTCFAGALILVLLAGSFSGVAREYQDRLAVILLYSPILVFFLTFFLGHLLSCKTFWFDGACVNNTDMFEKAAILQAVPAFVANSSEILVMWDDVYFQRLWCIFELAVSCKTSRSSNALHFVPNWAPGWSLSCIMIMAMGVCSYPLTPQMVWPSPDVLFTSWFNCQLAPVFVTPMAAIFTTWFCFQKLEGHKQMLDQMASFDLRNAQCTLETDRVVLQRQVQDLFDEALEPPLSISLDVAEASQTDADVDSADPLLLKQILQGVRHITSYPTEEEVIDHFNAYVRGPLRDRVVSLMGREIDISLKLCAVFNLPVVLLGFLIVFSCDRHSDCSSALVQGYTSVSHYMLTTALINCVIVPLLMAFTFPLALRANHLVTLLVKGKVWRFVFGFVVSSLVFAFVNVLQAAGAAGMVVIACQASTSWVIGYSGAGLLMFFLAWVLSRKELQRPSQRPLSALS</sequence>
<feature type="transmembrane region" description="Helical" evidence="1">
    <location>
        <begin position="427"/>
        <end position="448"/>
    </location>
</feature>
<feature type="transmembrane region" description="Helical" evidence="1">
    <location>
        <begin position="249"/>
        <end position="268"/>
    </location>
</feature>
<organism evidence="2 3">
    <name type="scientific">Durusdinium trenchii</name>
    <dbReference type="NCBI Taxonomy" id="1381693"/>
    <lineage>
        <taxon>Eukaryota</taxon>
        <taxon>Sar</taxon>
        <taxon>Alveolata</taxon>
        <taxon>Dinophyceae</taxon>
        <taxon>Suessiales</taxon>
        <taxon>Symbiodiniaceae</taxon>
        <taxon>Durusdinium</taxon>
    </lineage>
</organism>